<evidence type="ECO:0000313" key="4">
    <source>
        <dbReference type="EMBL" id="CAD9207265.1"/>
    </source>
</evidence>
<dbReference type="InterPro" id="IPR036971">
    <property type="entry name" value="PDEase_catalytic_dom_sf"/>
</dbReference>
<sequence length="282" mass="31146">MLGAAGLANLSTAPNSKQAQSVGLVSMVAAMTHDYGHPQVNNAFLVEEESAMALEFNNQAVAEHFALRETMKLLMDSDTNFLSKSGDNRRGGLDEADTRSARLQRKRFRGAVIQIVLATDMSRHFELLSQFETQIVQNRDLKGRGGASSMWAAMNDAQRMLVLQIAMKVADIGHCALPMDVHRVWVHRLETEFFLQGDREKEAGLPVSPLMDRKLLGATAPENQVGFFKVIVLPLLRAWTEVFPSSSPLLEQAEANLSFYSTQVATAQRQMSVSIRAGKRGD</sequence>
<dbReference type="Gene3D" id="1.10.1300.10">
    <property type="entry name" value="3'5'-cyclic nucleotide phosphodiesterase, catalytic domain"/>
    <property type="match status" value="1"/>
</dbReference>
<dbReference type="Pfam" id="PF00233">
    <property type="entry name" value="PDEase_I"/>
    <property type="match status" value="1"/>
</dbReference>
<accession>A0A7S1X2V9</accession>
<evidence type="ECO:0000256" key="2">
    <source>
        <dbReference type="ARBA" id="ARBA00022801"/>
    </source>
</evidence>
<gene>
    <name evidence="4" type="ORF">TCHU04912_LOCUS9501</name>
</gene>
<evidence type="ECO:0000256" key="1">
    <source>
        <dbReference type="ARBA" id="ARBA00022723"/>
    </source>
</evidence>
<reference evidence="4" key="1">
    <citation type="submission" date="2021-01" db="EMBL/GenBank/DDBJ databases">
        <authorList>
            <person name="Corre E."/>
            <person name="Pelletier E."/>
            <person name="Niang G."/>
            <person name="Scheremetjew M."/>
            <person name="Finn R."/>
            <person name="Kale V."/>
            <person name="Holt S."/>
            <person name="Cochrane G."/>
            <person name="Meng A."/>
            <person name="Brown T."/>
            <person name="Cohen L."/>
        </authorList>
    </citation>
    <scope>NUCLEOTIDE SEQUENCE</scope>
    <source>
        <strain evidence="4">PLY429</strain>
    </source>
</reference>
<dbReference type="InterPro" id="IPR002073">
    <property type="entry name" value="PDEase_catalytic_dom"/>
</dbReference>
<keyword evidence="1" id="KW-0479">Metal-binding</keyword>
<keyword evidence="2" id="KW-0378">Hydrolase</keyword>
<dbReference type="PROSITE" id="PS51845">
    <property type="entry name" value="PDEASE_I_2"/>
    <property type="match status" value="1"/>
</dbReference>
<evidence type="ECO:0000259" key="3">
    <source>
        <dbReference type="PROSITE" id="PS51845"/>
    </source>
</evidence>
<dbReference type="EMBL" id="HBGG01018463">
    <property type="protein sequence ID" value="CAD9207265.1"/>
    <property type="molecule type" value="Transcribed_RNA"/>
</dbReference>
<protein>
    <recommendedName>
        <fullName evidence="3">PDEase domain-containing protein</fullName>
    </recommendedName>
</protein>
<dbReference type="GO" id="GO:0007165">
    <property type="term" value="P:signal transduction"/>
    <property type="evidence" value="ECO:0007669"/>
    <property type="project" value="InterPro"/>
</dbReference>
<dbReference type="GO" id="GO:0004114">
    <property type="term" value="F:3',5'-cyclic-nucleotide phosphodiesterase activity"/>
    <property type="evidence" value="ECO:0007669"/>
    <property type="project" value="InterPro"/>
</dbReference>
<dbReference type="GO" id="GO:0046872">
    <property type="term" value="F:metal ion binding"/>
    <property type="evidence" value="ECO:0007669"/>
    <property type="project" value="UniProtKB-KW"/>
</dbReference>
<dbReference type="AlphaFoldDB" id="A0A7S1X2V9"/>
<dbReference type="SUPFAM" id="SSF109604">
    <property type="entry name" value="HD-domain/PDEase-like"/>
    <property type="match status" value="1"/>
</dbReference>
<feature type="domain" description="PDEase" evidence="3">
    <location>
        <begin position="1"/>
        <end position="267"/>
    </location>
</feature>
<dbReference type="PANTHER" id="PTHR11347">
    <property type="entry name" value="CYCLIC NUCLEOTIDE PHOSPHODIESTERASE"/>
    <property type="match status" value="1"/>
</dbReference>
<organism evidence="4">
    <name type="scientific">Tetraselmis chuii</name>
    <dbReference type="NCBI Taxonomy" id="63592"/>
    <lineage>
        <taxon>Eukaryota</taxon>
        <taxon>Viridiplantae</taxon>
        <taxon>Chlorophyta</taxon>
        <taxon>core chlorophytes</taxon>
        <taxon>Chlorodendrophyceae</taxon>
        <taxon>Chlorodendrales</taxon>
        <taxon>Chlorodendraceae</taxon>
        <taxon>Tetraselmis</taxon>
    </lineage>
</organism>
<name>A0A7S1X2V9_9CHLO</name>
<proteinExistence type="predicted"/>